<evidence type="ECO:0000256" key="5">
    <source>
        <dbReference type="ARBA" id="ARBA00012828"/>
    </source>
</evidence>
<dbReference type="Proteomes" id="UP000182125">
    <property type="component" value="Unassembled WGS sequence"/>
</dbReference>
<reference evidence="16" key="1">
    <citation type="submission" date="2016-10" db="EMBL/GenBank/DDBJ databases">
        <authorList>
            <person name="Varghese N."/>
            <person name="Submissions S."/>
        </authorList>
    </citation>
    <scope>NUCLEOTIDE SEQUENCE [LARGE SCALE GENOMIC DNA]</scope>
    <source>
        <strain evidence="16">OGL-20</strain>
    </source>
</reference>
<dbReference type="Pfam" id="PF01941">
    <property type="entry name" value="AdoMet_Synthase"/>
    <property type="match status" value="1"/>
</dbReference>
<accession>A0A1I0MVS1</accession>
<dbReference type="HAMAP" id="MF_00136">
    <property type="entry name" value="S_AdoMet_synth2"/>
    <property type="match status" value="1"/>
</dbReference>
<dbReference type="NCBIfam" id="NF003364">
    <property type="entry name" value="PRK04439.1-3"/>
    <property type="match status" value="1"/>
</dbReference>
<dbReference type="GO" id="GO:0006556">
    <property type="term" value="P:S-adenosylmethionine biosynthetic process"/>
    <property type="evidence" value="ECO:0007669"/>
    <property type="project" value="UniProtKB-UniRule"/>
</dbReference>
<evidence type="ECO:0000313" key="15">
    <source>
        <dbReference type="EMBL" id="SEV92896.1"/>
    </source>
</evidence>
<feature type="binding site" evidence="14">
    <location>
        <begin position="148"/>
        <end position="153"/>
    </location>
    <ligand>
        <name>ATP</name>
        <dbReference type="ChEBI" id="CHEBI:30616"/>
    </ligand>
</feature>
<dbReference type="Gene3D" id="3.30.300.10">
    <property type="match status" value="1"/>
</dbReference>
<dbReference type="PANTHER" id="PTHR36697">
    <property type="entry name" value="S-ADENOSYLMETHIONINE SYNTHASE"/>
    <property type="match status" value="1"/>
</dbReference>
<dbReference type="AlphaFoldDB" id="A0A1I0MVS1"/>
<dbReference type="InterPro" id="IPR027790">
    <property type="entry name" value="AdoMet_synthase_2_family"/>
</dbReference>
<dbReference type="GO" id="GO:0006730">
    <property type="term" value="P:one-carbon metabolic process"/>
    <property type="evidence" value="ECO:0007669"/>
    <property type="project" value="UniProtKB-KW"/>
</dbReference>
<evidence type="ECO:0000256" key="11">
    <source>
        <dbReference type="ARBA" id="ARBA00022842"/>
    </source>
</evidence>
<sequence length="414" mass="45820">MQIRKEVTIMAEKVRNIVVEELVRTPVEMQKVELVERKGIGHPDSIADGIAEAVSRALSREYIKRYGIILHHNTDQVEVVGGKAYPRFGGGEVIKPIYILLSGRAVEIVDRELFPVHEVAIKAAREYLKRAVRHLDLENHVVIDSRIGQGSVDLVGVFNKAKENPIPLANDTSFGVGYAPLSETERIVLETERLLNSDEFKKKYPAVGEDIKVMGLRKGDEIDITIAAAIVDSEVQTPDDYMAVKEAIYEAAKGVAEQHTERKVNIYVNTADDPERGIYYITVTGTSAEAGDDGSVGRGNRVNGLITPNRHMSMEAAAGKNPVSHVGKIYNLLSMLIANDIAEQVEGVEEVYVRILSQIGKPIDEPLVASVQVIPKKGYRLETIQKPAYEIADTWLADITKIQKMILDDKLSVF</sequence>
<gene>
    <name evidence="14" type="primary">mat</name>
    <name evidence="15" type="ORF">SAMN05216170_0924</name>
</gene>
<comment type="function">
    <text evidence="2 14">Catalyzes the formation of S-adenosylmethionine from methionine and ATP.</text>
</comment>
<comment type="cofactor">
    <cofactor evidence="1 14">
        <name>Mg(2+)</name>
        <dbReference type="ChEBI" id="CHEBI:18420"/>
    </cofactor>
</comment>
<evidence type="ECO:0000256" key="4">
    <source>
        <dbReference type="ARBA" id="ARBA00009691"/>
    </source>
</evidence>
<evidence type="ECO:0000256" key="1">
    <source>
        <dbReference type="ARBA" id="ARBA00001946"/>
    </source>
</evidence>
<keyword evidence="7 14" id="KW-0554">One-carbon metabolism</keyword>
<comment type="pathway">
    <text evidence="3 14">Amino-acid biosynthesis; S-adenosyl-L-methionine biosynthesis; S-adenosyl-L-methionine from L-methionine: step 1/1.</text>
</comment>
<evidence type="ECO:0000256" key="10">
    <source>
        <dbReference type="ARBA" id="ARBA00022840"/>
    </source>
</evidence>
<dbReference type="NCBIfam" id="NF003366">
    <property type="entry name" value="PRK04439.1-5"/>
    <property type="match status" value="1"/>
</dbReference>
<dbReference type="InterPro" id="IPR042544">
    <property type="entry name" value="AdoMet_synthase_3"/>
</dbReference>
<dbReference type="InterPro" id="IPR002795">
    <property type="entry name" value="S-AdoMet_synthetase_arc"/>
</dbReference>
<comment type="similarity">
    <text evidence="4 14">Belongs to the AdoMet synthase 2 family.</text>
</comment>
<evidence type="ECO:0000256" key="3">
    <source>
        <dbReference type="ARBA" id="ARBA00005224"/>
    </source>
</evidence>
<evidence type="ECO:0000256" key="14">
    <source>
        <dbReference type="HAMAP-Rule" id="MF_00136"/>
    </source>
</evidence>
<proteinExistence type="inferred from homology"/>
<evidence type="ECO:0000256" key="8">
    <source>
        <dbReference type="ARBA" id="ARBA00022679"/>
    </source>
</evidence>
<dbReference type="EC" id="2.5.1.6" evidence="5 14"/>
<keyword evidence="10 14" id="KW-0067">ATP-binding</keyword>
<evidence type="ECO:0000256" key="7">
    <source>
        <dbReference type="ARBA" id="ARBA00022563"/>
    </source>
</evidence>
<dbReference type="GO" id="GO:0000287">
    <property type="term" value="F:magnesium ion binding"/>
    <property type="evidence" value="ECO:0007669"/>
    <property type="project" value="UniProtKB-UniRule"/>
</dbReference>
<evidence type="ECO:0000313" key="16">
    <source>
        <dbReference type="Proteomes" id="UP000182125"/>
    </source>
</evidence>
<keyword evidence="11 14" id="KW-0460">Magnesium</keyword>
<protein>
    <recommendedName>
        <fullName evidence="6 14">S-adenosylmethionine synthase</fullName>
        <shortName evidence="14">AdoMet synthase</shortName>
        <ecNumber evidence="5 14">2.5.1.6</ecNumber>
    </recommendedName>
    <alternativeName>
        <fullName evidence="12 14">Methionine adenosyltransferase</fullName>
    </alternativeName>
</protein>
<evidence type="ECO:0000256" key="12">
    <source>
        <dbReference type="ARBA" id="ARBA00032151"/>
    </source>
</evidence>
<organism evidence="15 16">
    <name type="scientific">Thermococcus thioreducens</name>
    <dbReference type="NCBI Taxonomy" id="277988"/>
    <lineage>
        <taxon>Archaea</taxon>
        <taxon>Methanobacteriati</taxon>
        <taxon>Methanobacteriota</taxon>
        <taxon>Thermococci</taxon>
        <taxon>Thermococcales</taxon>
        <taxon>Thermococcaceae</taxon>
        <taxon>Thermococcus</taxon>
    </lineage>
</organism>
<dbReference type="EMBL" id="FOIW01000001">
    <property type="protein sequence ID" value="SEV92896.1"/>
    <property type="molecule type" value="Genomic_DNA"/>
</dbReference>
<comment type="catalytic activity">
    <reaction evidence="13 14">
        <text>L-methionine + ATP + H2O = S-adenosyl-L-methionine + phosphate + diphosphate</text>
        <dbReference type="Rhea" id="RHEA:21080"/>
        <dbReference type="ChEBI" id="CHEBI:15377"/>
        <dbReference type="ChEBI" id="CHEBI:30616"/>
        <dbReference type="ChEBI" id="CHEBI:33019"/>
        <dbReference type="ChEBI" id="CHEBI:43474"/>
        <dbReference type="ChEBI" id="CHEBI:57844"/>
        <dbReference type="ChEBI" id="CHEBI:59789"/>
        <dbReference type="EC" id="2.5.1.6"/>
    </reaction>
</comment>
<evidence type="ECO:0000256" key="6">
    <source>
        <dbReference type="ARBA" id="ARBA00020319"/>
    </source>
</evidence>
<evidence type="ECO:0000256" key="13">
    <source>
        <dbReference type="ARBA" id="ARBA00048344"/>
    </source>
</evidence>
<evidence type="ECO:0000256" key="9">
    <source>
        <dbReference type="ARBA" id="ARBA00022741"/>
    </source>
</evidence>
<keyword evidence="9 14" id="KW-0547">Nucleotide-binding</keyword>
<dbReference type="PANTHER" id="PTHR36697:SF1">
    <property type="entry name" value="S-ADENOSYLMETHIONINE SYNTHASE"/>
    <property type="match status" value="1"/>
</dbReference>
<dbReference type="GO" id="GO:0005524">
    <property type="term" value="F:ATP binding"/>
    <property type="evidence" value="ECO:0007669"/>
    <property type="project" value="UniProtKB-UniRule"/>
</dbReference>
<name>A0A1I0MVS1_9EURY</name>
<keyword evidence="8 14" id="KW-0808">Transferase</keyword>
<dbReference type="Gene3D" id="3.30.300.280">
    <property type="entry name" value="S-adenosylmethionine synthetase, C-terminal domain"/>
    <property type="match status" value="2"/>
</dbReference>
<evidence type="ECO:0000256" key="2">
    <source>
        <dbReference type="ARBA" id="ARBA00003775"/>
    </source>
</evidence>
<dbReference type="GO" id="GO:0004478">
    <property type="term" value="F:methionine adenosyltransferase activity"/>
    <property type="evidence" value="ECO:0007669"/>
    <property type="project" value="UniProtKB-UniRule"/>
</dbReference>
<dbReference type="UniPathway" id="UPA00315">
    <property type="reaction ID" value="UER00080"/>
</dbReference>